<name>A0ABD3T9G0_9LAMI</name>
<feature type="domain" description="Pectate lyase" evidence="11">
    <location>
        <begin position="174"/>
        <end position="371"/>
    </location>
</feature>
<evidence type="ECO:0000313" key="12">
    <source>
        <dbReference type="EMBL" id="KAL3833228.1"/>
    </source>
</evidence>
<evidence type="ECO:0000256" key="10">
    <source>
        <dbReference type="RuleBase" id="RU361123"/>
    </source>
</evidence>
<dbReference type="InterPro" id="IPR007524">
    <property type="entry name" value="Pec_lyase_N"/>
</dbReference>
<evidence type="ECO:0000256" key="3">
    <source>
        <dbReference type="ARBA" id="ARBA00010980"/>
    </source>
</evidence>
<keyword evidence="7 10" id="KW-0106">Calcium</keyword>
<comment type="similarity">
    <text evidence="3 10">Belongs to the polysaccharide lyase 1 family.</text>
</comment>
<accession>A0ABD3T9G0</accession>
<evidence type="ECO:0000256" key="7">
    <source>
        <dbReference type="ARBA" id="ARBA00022837"/>
    </source>
</evidence>
<dbReference type="SMART" id="SM00656">
    <property type="entry name" value="Amb_all"/>
    <property type="match status" value="1"/>
</dbReference>
<comment type="pathway">
    <text evidence="2 10">Glycan metabolism; pectin degradation; 2-dehydro-3-deoxy-D-gluconate from pectin: step 2/5.</text>
</comment>
<dbReference type="EC" id="4.2.2.2" evidence="4 10"/>
<comment type="caution">
    <text evidence="12">The sequence shown here is derived from an EMBL/GenBank/DDBJ whole genome shotgun (WGS) entry which is preliminary data.</text>
</comment>
<evidence type="ECO:0000259" key="11">
    <source>
        <dbReference type="SMART" id="SM00656"/>
    </source>
</evidence>
<dbReference type="InterPro" id="IPR002022">
    <property type="entry name" value="Pec_lyase"/>
</dbReference>
<dbReference type="AlphaFoldDB" id="A0ABD3T9G0"/>
<dbReference type="Gene3D" id="2.160.20.10">
    <property type="entry name" value="Single-stranded right-handed beta-helix, Pectin lyase-like"/>
    <property type="match status" value="1"/>
</dbReference>
<evidence type="ECO:0000256" key="2">
    <source>
        <dbReference type="ARBA" id="ARBA00005220"/>
    </source>
</evidence>
<organism evidence="12 13">
    <name type="scientific">Penstemon smallii</name>
    <dbReference type="NCBI Taxonomy" id="265156"/>
    <lineage>
        <taxon>Eukaryota</taxon>
        <taxon>Viridiplantae</taxon>
        <taxon>Streptophyta</taxon>
        <taxon>Embryophyta</taxon>
        <taxon>Tracheophyta</taxon>
        <taxon>Spermatophyta</taxon>
        <taxon>Magnoliopsida</taxon>
        <taxon>eudicotyledons</taxon>
        <taxon>Gunneridae</taxon>
        <taxon>Pentapetalae</taxon>
        <taxon>asterids</taxon>
        <taxon>lamiids</taxon>
        <taxon>Lamiales</taxon>
        <taxon>Plantaginaceae</taxon>
        <taxon>Cheloneae</taxon>
        <taxon>Penstemon</taxon>
    </lineage>
</organism>
<keyword evidence="13" id="KW-1185">Reference proteome</keyword>
<dbReference type="Pfam" id="PF04431">
    <property type="entry name" value="Pec_lyase_N"/>
    <property type="match status" value="1"/>
</dbReference>
<dbReference type="Proteomes" id="UP001634393">
    <property type="component" value="Unassembled WGS sequence"/>
</dbReference>
<dbReference type="GO" id="GO:0046872">
    <property type="term" value="F:metal ion binding"/>
    <property type="evidence" value="ECO:0007669"/>
    <property type="project" value="UniProtKB-KW"/>
</dbReference>
<keyword evidence="6 10" id="KW-0732">Signal</keyword>
<dbReference type="InterPro" id="IPR045032">
    <property type="entry name" value="PEL"/>
</dbReference>
<dbReference type="InterPro" id="IPR018082">
    <property type="entry name" value="AmbAllergen"/>
</dbReference>
<evidence type="ECO:0000256" key="1">
    <source>
        <dbReference type="ARBA" id="ARBA00000695"/>
    </source>
</evidence>
<evidence type="ECO:0000256" key="5">
    <source>
        <dbReference type="ARBA" id="ARBA00022723"/>
    </source>
</evidence>
<sequence>MEKPSVKWFILFFFSFAALIPTLMASGGQDSDEVYWRKRGAEARERILKAYKPNPVEVIHHFNKKTREALERHLAETVPVNATGRRSLGAKYRGPCAATNPIDRCWRCDPKWADNRQRYADCVQGFGIGTTGGKGGPIYIVTDSSDNDMVNPKPGTLRHAVIQNGPLWIIFGGSMNIRLNQELIVASNKTIDGRGGVVHIMNGAGITLQNVQNVIISNLKITNIQKSTGGTIRDSVDHFGFRTAADGDAVSIYGSHNIWLDHLSMSEGQDGLIDAVMGSTAITISNCHFIRHDKVLLFGGRDGDSIDSKMQITLAFNHFGHYLVQRMPRCRRGFFHLVNNDYTHWLMYAIGGSHNATIISQGNQYIAPDLADKKLVTHRESDTPESEWKKWTWVSDHDVFKNGAIFIPSGDPNGAATYAALEKIKPAPGNQVTLMTQFSGHRACIPGRPC</sequence>
<keyword evidence="9 10" id="KW-0456">Lyase</keyword>
<dbReference type="EMBL" id="JBJXBP010000004">
    <property type="protein sequence ID" value="KAL3833228.1"/>
    <property type="molecule type" value="Genomic_DNA"/>
</dbReference>
<comment type="catalytic activity">
    <reaction evidence="1 10">
        <text>Eliminative cleavage of (1-&gt;4)-alpha-D-galacturonan to give oligosaccharides with 4-deoxy-alpha-D-galact-4-enuronosyl groups at their non-reducing ends.</text>
        <dbReference type="EC" id="4.2.2.2"/>
    </reaction>
</comment>
<keyword evidence="8" id="KW-0325">Glycoprotein</keyword>
<feature type="chain" id="PRO_5044534206" description="Pectate lyase" evidence="10">
    <location>
        <begin position="26"/>
        <end position="450"/>
    </location>
</feature>
<reference evidence="12 13" key="1">
    <citation type="submission" date="2024-12" db="EMBL/GenBank/DDBJ databases">
        <title>The unique morphological basis and parallel evolutionary history of personate flowers in Penstemon.</title>
        <authorList>
            <person name="Depatie T.H."/>
            <person name="Wessinger C.A."/>
        </authorList>
    </citation>
    <scope>NUCLEOTIDE SEQUENCE [LARGE SCALE GENOMIC DNA]</scope>
    <source>
        <strain evidence="12">WTNN_2</strain>
        <tissue evidence="12">Leaf</tissue>
    </source>
</reference>
<evidence type="ECO:0000256" key="9">
    <source>
        <dbReference type="ARBA" id="ARBA00023239"/>
    </source>
</evidence>
<comment type="cofactor">
    <cofactor evidence="10">
        <name>Ca(2+)</name>
        <dbReference type="ChEBI" id="CHEBI:29108"/>
    </cofactor>
    <text evidence="10">Binds 1 Ca(2+) ion. Required for its activity.</text>
</comment>
<dbReference type="GO" id="GO:0030570">
    <property type="term" value="F:pectate lyase activity"/>
    <property type="evidence" value="ECO:0007669"/>
    <property type="project" value="UniProtKB-EC"/>
</dbReference>
<gene>
    <name evidence="12" type="ORF">ACJIZ3_007964</name>
</gene>
<dbReference type="InterPro" id="IPR012334">
    <property type="entry name" value="Pectin_lyas_fold"/>
</dbReference>
<protein>
    <recommendedName>
        <fullName evidence="4 10">Pectate lyase</fullName>
        <ecNumber evidence="4 10">4.2.2.2</ecNumber>
    </recommendedName>
</protein>
<dbReference type="PANTHER" id="PTHR31683:SF69">
    <property type="entry name" value="PECTATE LYASE 7-RELATED"/>
    <property type="match status" value="1"/>
</dbReference>
<feature type="signal peptide" evidence="10">
    <location>
        <begin position="1"/>
        <end position="25"/>
    </location>
</feature>
<dbReference type="PRINTS" id="PR00807">
    <property type="entry name" value="AMBALLERGEN"/>
</dbReference>
<evidence type="ECO:0000313" key="13">
    <source>
        <dbReference type="Proteomes" id="UP001634393"/>
    </source>
</evidence>
<evidence type="ECO:0000256" key="4">
    <source>
        <dbReference type="ARBA" id="ARBA00012272"/>
    </source>
</evidence>
<evidence type="ECO:0000256" key="8">
    <source>
        <dbReference type="ARBA" id="ARBA00023180"/>
    </source>
</evidence>
<proteinExistence type="inferred from homology"/>
<dbReference type="InterPro" id="IPR011050">
    <property type="entry name" value="Pectin_lyase_fold/virulence"/>
</dbReference>
<dbReference type="SUPFAM" id="SSF51126">
    <property type="entry name" value="Pectin lyase-like"/>
    <property type="match status" value="1"/>
</dbReference>
<evidence type="ECO:0000256" key="6">
    <source>
        <dbReference type="ARBA" id="ARBA00022729"/>
    </source>
</evidence>
<keyword evidence="5 10" id="KW-0479">Metal-binding</keyword>
<dbReference type="Pfam" id="PF00544">
    <property type="entry name" value="Pectate_lyase_4"/>
    <property type="match status" value="1"/>
</dbReference>
<dbReference type="PANTHER" id="PTHR31683">
    <property type="entry name" value="PECTATE LYASE 18-RELATED"/>
    <property type="match status" value="1"/>
</dbReference>